<dbReference type="Proteomes" id="UP001168821">
    <property type="component" value="Unassembled WGS sequence"/>
</dbReference>
<proteinExistence type="predicted"/>
<evidence type="ECO:0000313" key="3">
    <source>
        <dbReference type="Proteomes" id="UP001168821"/>
    </source>
</evidence>
<comment type="caution">
    <text evidence="1">The sequence shown here is derived from an EMBL/GenBank/DDBJ whole genome shotgun (WGS) entry which is preliminary data.</text>
</comment>
<protein>
    <submittedName>
        <fullName evidence="1">Uncharacterized protein</fullName>
    </submittedName>
</protein>
<dbReference type="EMBL" id="JALNTZ010000006">
    <property type="protein sequence ID" value="KAJ3648455.1"/>
    <property type="molecule type" value="Genomic_DNA"/>
</dbReference>
<accession>A0AA38M9A3</accession>
<dbReference type="EMBL" id="JALNTZ010000001">
    <property type="protein sequence ID" value="KAJ3666852.1"/>
    <property type="molecule type" value="Genomic_DNA"/>
</dbReference>
<name>A0AA38M9A3_9CUCU</name>
<sequence length="102" mass="11942">MILMIAQEDDLCYHRCKRPIKSSLFGDRSVLHELSLVSAPSRVSRFVEIVFLILIIRRITGSRFILCRFQHNVALHIYSIRSESAAFVIESYQQSDRSYMDF</sequence>
<keyword evidence="3" id="KW-1185">Reference proteome</keyword>
<evidence type="ECO:0000313" key="2">
    <source>
        <dbReference type="EMBL" id="KAJ3666852.1"/>
    </source>
</evidence>
<gene>
    <name evidence="2" type="ORF">Zmor_002282</name>
    <name evidence="1" type="ORF">Zmor_020258</name>
</gene>
<reference evidence="1" key="1">
    <citation type="journal article" date="2023" name="G3 (Bethesda)">
        <title>Whole genome assemblies of Zophobas morio and Tenebrio molitor.</title>
        <authorList>
            <person name="Kaur S."/>
            <person name="Stinson S.A."/>
            <person name="diCenzo G.C."/>
        </authorList>
    </citation>
    <scope>NUCLEOTIDE SEQUENCE</scope>
    <source>
        <strain evidence="1">QUZm001</strain>
    </source>
</reference>
<evidence type="ECO:0000313" key="1">
    <source>
        <dbReference type="EMBL" id="KAJ3648455.1"/>
    </source>
</evidence>
<dbReference type="AlphaFoldDB" id="A0AA38M9A3"/>
<organism evidence="1 3">
    <name type="scientific">Zophobas morio</name>
    <dbReference type="NCBI Taxonomy" id="2755281"/>
    <lineage>
        <taxon>Eukaryota</taxon>
        <taxon>Metazoa</taxon>
        <taxon>Ecdysozoa</taxon>
        <taxon>Arthropoda</taxon>
        <taxon>Hexapoda</taxon>
        <taxon>Insecta</taxon>
        <taxon>Pterygota</taxon>
        <taxon>Neoptera</taxon>
        <taxon>Endopterygota</taxon>
        <taxon>Coleoptera</taxon>
        <taxon>Polyphaga</taxon>
        <taxon>Cucujiformia</taxon>
        <taxon>Tenebrionidae</taxon>
        <taxon>Zophobas</taxon>
    </lineage>
</organism>